<evidence type="ECO:0000313" key="2">
    <source>
        <dbReference type="Proteomes" id="UP000828390"/>
    </source>
</evidence>
<keyword evidence="2" id="KW-1185">Reference proteome</keyword>
<dbReference type="AlphaFoldDB" id="A0A9D3Y8B8"/>
<evidence type="ECO:0000313" key="1">
    <source>
        <dbReference type="EMBL" id="KAH3695097.1"/>
    </source>
</evidence>
<accession>A0A9D3Y8B8</accession>
<gene>
    <name evidence="1" type="ORF">DPMN_082551</name>
</gene>
<organism evidence="1 2">
    <name type="scientific">Dreissena polymorpha</name>
    <name type="common">Zebra mussel</name>
    <name type="synonym">Mytilus polymorpha</name>
    <dbReference type="NCBI Taxonomy" id="45954"/>
    <lineage>
        <taxon>Eukaryota</taxon>
        <taxon>Metazoa</taxon>
        <taxon>Spiralia</taxon>
        <taxon>Lophotrochozoa</taxon>
        <taxon>Mollusca</taxon>
        <taxon>Bivalvia</taxon>
        <taxon>Autobranchia</taxon>
        <taxon>Heteroconchia</taxon>
        <taxon>Euheterodonta</taxon>
        <taxon>Imparidentia</taxon>
        <taxon>Neoheterodontei</taxon>
        <taxon>Myida</taxon>
        <taxon>Dreissenoidea</taxon>
        <taxon>Dreissenidae</taxon>
        <taxon>Dreissena</taxon>
    </lineage>
</organism>
<reference evidence="1" key="1">
    <citation type="journal article" date="2019" name="bioRxiv">
        <title>The Genome of the Zebra Mussel, Dreissena polymorpha: A Resource for Invasive Species Research.</title>
        <authorList>
            <person name="McCartney M.A."/>
            <person name="Auch B."/>
            <person name="Kono T."/>
            <person name="Mallez S."/>
            <person name="Zhang Y."/>
            <person name="Obille A."/>
            <person name="Becker A."/>
            <person name="Abrahante J.E."/>
            <person name="Garbe J."/>
            <person name="Badalamenti J.P."/>
            <person name="Herman A."/>
            <person name="Mangelson H."/>
            <person name="Liachko I."/>
            <person name="Sullivan S."/>
            <person name="Sone E.D."/>
            <person name="Koren S."/>
            <person name="Silverstein K.A.T."/>
            <person name="Beckman K.B."/>
            <person name="Gohl D.M."/>
        </authorList>
    </citation>
    <scope>NUCLEOTIDE SEQUENCE</scope>
    <source>
        <strain evidence="1">Duluth1</strain>
        <tissue evidence="1">Whole animal</tissue>
    </source>
</reference>
<proteinExistence type="predicted"/>
<dbReference type="Proteomes" id="UP000828390">
    <property type="component" value="Unassembled WGS sequence"/>
</dbReference>
<dbReference type="EMBL" id="JAIWYP010000016">
    <property type="protein sequence ID" value="KAH3695097.1"/>
    <property type="molecule type" value="Genomic_DNA"/>
</dbReference>
<comment type="caution">
    <text evidence="1">The sequence shown here is derived from an EMBL/GenBank/DDBJ whole genome shotgun (WGS) entry which is preliminary data.</text>
</comment>
<sequence>MSDCQIICAQLFQPACDLASRILEISHPADRSIVCSQKYRLTIEITVKRF</sequence>
<protein>
    <submittedName>
        <fullName evidence="1">Uncharacterized protein</fullName>
    </submittedName>
</protein>
<name>A0A9D3Y8B8_DREPO</name>
<reference evidence="1" key="2">
    <citation type="submission" date="2020-11" db="EMBL/GenBank/DDBJ databases">
        <authorList>
            <person name="McCartney M.A."/>
            <person name="Auch B."/>
            <person name="Kono T."/>
            <person name="Mallez S."/>
            <person name="Becker A."/>
            <person name="Gohl D.M."/>
            <person name="Silverstein K.A.T."/>
            <person name="Koren S."/>
            <person name="Bechman K.B."/>
            <person name="Herman A."/>
            <person name="Abrahante J.E."/>
            <person name="Garbe J."/>
        </authorList>
    </citation>
    <scope>NUCLEOTIDE SEQUENCE</scope>
    <source>
        <strain evidence="1">Duluth1</strain>
        <tissue evidence="1">Whole animal</tissue>
    </source>
</reference>